<dbReference type="PANTHER" id="PTHR34309">
    <property type="entry name" value="SLR1406 PROTEIN"/>
    <property type="match status" value="1"/>
</dbReference>
<protein>
    <submittedName>
        <fullName evidence="1">Uncharacterized protein, possibly involved in utilization of glycolate and propanediol</fullName>
    </submittedName>
</protein>
<evidence type="ECO:0000313" key="1">
    <source>
        <dbReference type="EMBL" id="AFC84523.1"/>
    </source>
</evidence>
<dbReference type="InterPro" id="IPR052517">
    <property type="entry name" value="GlcG_carb_metab_protein"/>
</dbReference>
<dbReference type="InterPro" id="IPR038084">
    <property type="entry name" value="PduO/GlcC-like_sf"/>
</dbReference>
<name>H8KZ32_FRAAD</name>
<dbReference type="Proteomes" id="UP000005234">
    <property type="component" value="Chromosome"/>
</dbReference>
<keyword evidence="2" id="KW-1185">Reference proteome</keyword>
<dbReference type="Gene3D" id="3.30.450.150">
    <property type="entry name" value="Haem-degrading domain"/>
    <property type="match status" value="1"/>
</dbReference>
<dbReference type="InterPro" id="IPR005624">
    <property type="entry name" value="PduO/GlcC-like"/>
</dbReference>
<dbReference type="PANTHER" id="PTHR34309:SF1">
    <property type="entry name" value="PROTEIN GLCG"/>
    <property type="match status" value="1"/>
</dbReference>
<gene>
    <name evidence="1" type="ordered locus">Fraau_0012</name>
</gene>
<organism evidence="1 2">
    <name type="scientific">Frateuria aurantia (strain ATCC 33424 / DSM 6220 / KCTC 2777 / LMG 1558 / NBRC 3245 / NCIMB 13370)</name>
    <name type="common">Acetobacter aurantius</name>
    <dbReference type="NCBI Taxonomy" id="767434"/>
    <lineage>
        <taxon>Bacteria</taxon>
        <taxon>Pseudomonadati</taxon>
        <taxon>Pseudomonadota</taxon>
        <taxon>Gammaproteobacteria</taxon>
        <taxon>Lysobacterales</taxon>
        <taxon>Rhodanobacteraceae</taxon>
        <taxon>Frateuria</taxon>
    </lineage>
</organism>
<dbReference type="STRING" id="767434.Fraau_0012"/>
<sequence>MSRINTHSLVSLSLASAERLCDLAIDAAHHHQTLISVAVVDASGQLLAFRRMDAAILVSIDVSIGKARTAAHIGKPATVFEQMINQGHPALLSINGLTPLAGGLPVILEEVVIGAIGISGASGEVDEAIASQAVQALSAVPS</sequence>
<dbReference type="eggNOG" id="COG3193">
    <property type="taxonomic scope" value="Bacteria"/>
</dbReference>
<dbReference type="Pfam" id="PF03928">
    <property type="entry name" value="HbpS-like"/>
    <property type="match status" value="1"/>
</dbReference>
<proteinExistence type="predicted"/>
<dbReference type="KEGG" id="fau:Fraau_0012"/>
<dbReference type="EMBL" id="CP003350">
    <property type="protein sequence ID" value="AFC84523.1"/>
    <property type="molecule type" value="Genomic_DNA"/>
</dbReference>
<dbReference type="HOGENOM" id="CLU_103773_2_2_6"/>
<reference evidence="1" key="1">
    <citation type="submission" date="2012-02" db="EMBL/GenBank/DDBJ databases">
        <title>The complete genome of Frateuria aurantia DSM 6220.</title>
        <authorList>
            <consortium name="US DOE Joint Genome Institute (JGI-PGF)"/>
            <person name="Lucas S."/>
            <person name="Copeland A."/>
            <person name="Lapidus A."/>
            <person name="Glavina del Rio T."/>
            <person name="Dalin E."/>
            <person name="Tice H."/>
            <person name="Bruce D."/>
            <person name="Goodwin L."/>
            <person name="Pitluck S."/>
            <person name="Peters L."/>
            <person name="Ovchinnikova G."/>
            <person name="Teshima H."/>
            <person name="Kyrpides N."/>
            <person name="Mavromatis K."/>
            <person name="Ivanova N."/>
            <person name="Brettin T."/>
            <person name="Detter J.C."/>
            <person name="Han C."/>
            <person name="Larimer F."/>
            <person name="Land M."/>
            <person name="Hauser L."/>
            <person name="Markowitz V."/>
            <person name="Cheng J.-F."/>
            <person name="Hugenholtz P."/>
            <person name="Woyke T."/>
            <person name="Wu D."/>
            <person name="Brambilla E."/>
            <person name="Klenk H.-P."/>
            <person name="Eisen J.A."/>
        </authorList>
    </citation>
    <scope>NUCLEOTIDE SEQUENCE</scope>
    <source>
        <strain evidence="1">DSM 6220</strain>
    </source>
</reference>
<evidence type="ECO:0000313" key="2">
    <source>
        <dbReference type="Proteomes" id="UP000005234"/>
    </source>
</evidence>
<accession>H8KZ32</accession>
<dbReference type="AlphaFoldDB" id="H8KZ32"/>
<dbReference type="SUPFAM" id="SSF143744">
    <property type="entry name" value="GlcG-like"/>
    <property type="match status" value="1"/>
</dbReference>
<dbReference type="RefSeq" id="WP_014401529.1">
    <property type="nucleotide sequence ID" value="NC_017033.1"/>
</dbReference>